<reference evidence="8 9" key="1">
    <citation type="submission" date="2023-11" db="EMBL/GenBank/DDBJ databases">
        <title>Dfirmibasis_genome.</title>
        <authorList>
            <person name="Edelbroek B."/>
            <person name="Kjellin J."/>
            <person name="Jerlstrom-Hultqvist J."/>
            <person name="Soderbom F."/>
        </authorList>
    </citation>
    <scope>NUCLEOTIDE SEQUENCE [LARGE SCALE GENOMIC DNA]</scope>
    <source>
        <strain evidence="8 9">TNS-C-14</strain>
    </source>
</reference>
<evidence type="ECO:0000313" key="9">
    <source>
        <dbReference type="Proteomes" id="UP001344447"/>
    </source>
</evidence>
<protein>
    <recommendedName>
        <fullName evidence="10">Zinc finger protein</fullName>
    </recommendedName>
</protein>
<dbReference type="PROSITE" id="PS00518">
    <property type="entry name" value="ZF_RING_1"/>
    <property type="match status" value="1"/>
</dbReference>
<dbReference type="Pfam" id="PF00642">
    <property type="entry name" value="zf-CCCH"/>
    <property type="match status" value="1"/>
</dbReference>
<dbReference type="GO" id="GO:0005684">
    <property type="term" value="C:U2-type spliceosomal complex"/>
    <property type="evidence" value="ECO:0007669"/>
    <property type="project" value="TreeGrafter"/>
</dbReference>
<dbReference type="EMBL" id="JAVFKY010000005">
    <property type="protein sequence ID" value="KAK5576557.1"/>
    <property type="molecule type" value="Genomic_DNA"/>
</dbReference>
<dbReference type="GO" id="GO:0034247">
    <property type="term" value="P:snoRNA splicing"/>
    <property type="evidence" value="ECO:0007669"/>
    <property type="project" value="TreeGrafter"/>
</dbReference>
<evidence type="ECO:0000256" key="5">
    <source>
        <dbReference type="SAM" id="MobiDB-lite"/>
    </source>
</evidence>
<evidence type="ECO:0000256" key="4">
    <source>
        <dbReference type="PROSITE-ProRule" id="PRU00723"/>
    </source>
</evidence>
<dbReference type="PROSITE" id="PS50089">
    <property type="entry name" value="ZF_RING_2"/>
    <property type="match status" value="1"/>
</dbReference>
<comment type="caution">
    <text evidence="8">The sequence shown here is derived from an EMBL/GenBank/DDBJ whole genome shotgun (WGS) entry which is preliminary data.</text>
</comment>
<keyword evidence="2 4" id="KW-0863">Zinc-finger</keyword>
<dbReference type="InterPro" id="IPR001841">
    <property type="entry name" value="Znf_RING"/>
</dbReference>
<feature type="compositionally biased region" description="Basic residues" evidence="5">
    <location>
        <begin position="30"/>
        <end position="41"/>
    </location>
</feature>
<feature type="compositionally biased region" description="Basic and acidic residues" evidence="5">
    <location>
        <begin position="117"/>
        <end position="127"/>
    </location>
</feature>
<feature type="zinc finger region" description="C3H1-type" evidence="4">
    <location>
        <begin position="193"/>
        <end position="216"/>
    </location>
</feature>
<dbReference type="PROSITE" id="PS50103">
    <property type="entry name" value="ZF_C3H1"/>
    <property type="match status" value="1"/>
</dbReference>
<accession>A0AAN7TM94</accession>
<dbReference type="PANTHER" id="PTHR12930:SF0">
    <property type="entry name" value="RING FINGER PROTEIN 113B"/>
    <property type="match status" value="1"/>
</dbReference>
<feature type="domain" description="RING-type" evidence="6">
    <location>
        <begin position="275"/>
        <end position="312"/>
    </location>
</feature>
<evidence type="ECO:0000256" key="1">
    <source>
        <dbReference type="ARBA" id="ARBA00022723"/>
    </source>
</evidence>
<feature type="compositionally biased region" description="Polar residues" evidence="5">
    <location>
        <begin position="1"/>
        <end position="13"/>
    </location>
</feature>
<dbReference type="Gene3D" id="4.10.1000.10">
    <property type="entry name" value="Zinc finger, CCCH-type"/>
    <property type="match status" value="1"/>
</dbReference>
<dbReference type="Gene3D" id="3.30.40.10">
    <property type="entry name" value="Zinc/RING finger domain, C3HC4 (zinc finger)"/>
    <property type="match status" value="1"/>
</dbReference>
<feature type="domain" description="C3H1-type" evidence="7">
    <location>
        <begin position="193"/>
        <end position="216"/>
    </location>
</feature>
<dbReference type="GO" id="GO:0008270">
    <property type="term" value="F:zinc ion binding"/>
    <property type="evidence" value="ECO:0007669"/>
    <property type="project" value="UniProtKB-KW"/>
</dbReference>
<feature type="compositionally biased region" description="Low complexity" evidence="5">
    <location>
        <begin position="91"/>
        <end position="100"/>
    </location>
</feature>
<dbReference type="InterPro" id="IPR000571">
    <property type="entry name" value="Znf_CCCH"/>
</dbReference>
<keyword evidence="9" id="KW-1185">Reference proteome</keyword>
<dbReference type="CDD" id="cd16539">
    <property type="entry name" value="RING-HC_RNF113A_B"/>
    <property type="match status" value="1"/>
</dbReference>
<dbReference type="InterPro" id="IPR017907">
    <property type="entry name" value="Znf_RING_CS"/>
</dbReference>
<sequence length="343" mass="39183">MESESTNKNNENIQNEDDNKNNSDNPIKCTFKKPTKQRNIRKRSDDLILNTSKNNDDDDEENEEKDKKKLKSKINQYTTKQDKKNDFSYDSSGNAGSSINSAELSSTLYMNEEEEFQKEVVLSRKNDSNNNDNDNNNSRNGNDDGIYRGMKSYSTFVEKKSDLSYKGGGVKAGPMKTSTTYKLSNRIDHQPDVCKDYKQTGQCTFGDACKFLHDRTDYKSGWQIDKEYEEEQKQKRLNNIKGINNDSSSSSTTSSSTSSSNNKNGSEDEQLPFACFICKKQYTDPVQTKCKHFFCEDCALTHNRKNKKCALCGEPTMGTFITPPKKIYDQLMEISKLHFKNQS</sequence>
<feature type="region of interest" description="Disordered" evidence="5">
    <location>
        <begin position="1"/>
        <end position="100"/>
    </location>
</feature>
<dbReference type="SMART" id="SM00356">
    <property type="entry name" value="ZnF_C3H1"/>
    <property type="match status" value="1"/>
</dbReference>
<evidence type="ECO:0000256" key="3">
    <source>
        <dbReference type="ARBA" id="ARBA00022833"/>
    </source>
</evidence>
<gene>
    <name evidence="8" type="ORF">RB653_007701</name>
</gene>
<dbReference type="Pfam" id="PF13920">
    <property type="entry name" value="zf-C3HC4_3"/>
    <property type="match status" value="1"/>
</dbReference>
<feature type="compositionally biased region" description="Low complexity" evidence="5">
    <location>
        <begin position="247"/>
        <end position="260"/>
    </location>
</feature>
<dbReference type="PANTHER" id="PTHR12930">
    <property type="entry name" value="ZINC FINGER PROTEIN 183"/>
    <property type="match status" value="1"/>
</dbReference>
<dbReference type="InterPro" id="IPR036855">
    <property type="entry name" value="Znf_CCCH_sf"/>
</dbReference>
<name>A0AAN7TM94_9MYCE</name>
<dbReference type="InterPro" id="IPR039971">
    <property type="entry name" value="CWC24-like"/>
</dbReference>
<feature type="region of interest" description="Disordered" evidence="5">
    <location>
        <begin position="238"/>
        <end position="267"/>
    </location>
</feature>
<evidence type="ECO:0000259" key="6">
    <source>
        <dbReference type="PROSITE" id="PS50089"/>
    </source>
</evidence>
<feature type="compositionally biased region" description="Low complexity" evidence="5">
    <location>
        <begin position="128"/>
        <end position="140"/>
    </location>
</feature>
<organism evidence="8 9">
    <name type="scientific">Dictyostelium firmibasis</name>
    <dbReference type="NCBI Taxonomy" id="79012"/>
    <lineage>
        <taxon>Eukaryota</taxon>
        <taxon>Amoebozoa</taxon>
        <taxon>Evosea</taxon>
        <taxon>Eumycetozoa</taxon>
        <taxon>Dictyostelia</taxon>
        <taxon>Dictyosteliales</taxon>
        <taxon>Dictyosteliaceae</taxon>
        <taxon>Dictyostelium</taxon>
    </lineage>
</organism>
<dbReference type="SUPFAM" id="SSF57850">
    <property type="entry name" value="RING/U-box"/>
    <property type="match status" value="1"/>
</dbReference>
<proteinExistence type="predicted"/>
<keyword evidence="3 4" id="KW-0862">Zinc</keyword>
<evidence type="ECO:0000313" key="8">
    <source>
        <dbReference type="EMBL" id="KAK5576557.1"/>
    </source>
</evidence>
<dbReference type="SUPFAM" id="SSF90229">
    <property type="entry name" value="CCCH zinc finger"/>
    <property type="match status" value="1"/>
</dbReference>
<evidence type="ECO:0008006" key="10">
    <source>
        <dbReference type="Google" id="ProtNLM"/>
    </source>
</evidence>
<evidence type="ECO:0000259" key="7">
    <source>
        <dbReference type="PROSITE" id="PS50103"/>
    </source>
</evidence>
<dbReference type="Proteomes" id="UP001344447">
    <property type="component" value="Unassembled WGS sequence"/>
</dbReference>
<keyword evidence="1 4" id="KW-0479">Metal-binding</keyword>
<dbReference type="SMART" id="SM00184">
    <property type="entry name" value="RING"/>
    <property type="match status" value="1"/>
</dbReference>
<evidence type="ECO:0000256" key="2">
    <source>
        <dbReference type="ARBA" id="ARBA00022771"/>
    </source>
</evidence>
<dbReference type="InterPro" id="IPR013083">
    <property type="entry name" value="Znf_RING/FYVE/PHD"/>
</dbReference>
<dbReference type="AlphaFoldDB" id="A0AAN7TM94"/>
<feature type="region of interest" description="Disordered" evidence="5">
    <location>
        <begin position="115"/>
        <end position="146"/>
    </location>
</feature>